<evidence type="ECO:0000313" key="2">
    <source>
        <dbReference type="EMBL" id="MBC2312536.1"/>
    </source>
</evidence>
<gene>
    <name evidence="2" type="ORF">HCJ81_16900</name>
</gene>
<dbReference type="AlphaFoldDB" id="A0A7X1DLU6"/>
<keyword evidence="1" id="KW-0472">Membrane</keyword>
<keyword evidence="1" id="KW-0812">Transmembrane</keyword>
<feature type="transmembrane region" description="Helical" evidence="1">
    <location>
        <begin position="90"/>
        <end position="109"/>
    </location>
</feature>
<dbReference type="EMBL" id="JAASWV010000045">
    <property type="protein sequence ID" value="MBC2312536.1"/>
    <property type="molecule type" value="Genomic_DNA"/>
</dbReference>
<name>A0A7X1DLU6_9LIST</name>
<proteinExistence type="predicted"/>
<organism evidence="2 3">
    <name type="scientific">Listeria booriae</name>
    <dbReference type="NCBI Taxonomy" id="1552123"/>
    <lineage>
        <taxon>Bacteria</taxon>
        <taxon>Bacillati</taxon>
        <taxon>Bacillota</taxon>
        <taxon>Bacilli</taxon>
        <taxon>Bacillales</taxon>
        <taxon>Listeriaceae</taxon>
        <taxon>Listeria</taxon>
    </lineage>
</organism>
<dbReference type="Proteomes" id="UP000565628">
    <property type="component" value="Unassembled WGS sequence"/>
</dbReference>
<evidence type="ECO:0000313" key="3">
    <source>
        <dbReference type="Proteomes" id="UP000565628"/>
    </source>
</evidence>
<reference evidence="2 3" key="1">
    <citation type="submission" date="2020-03" db="EMBL/GenBank/DDBJ databases">
        <title>Soil Listeria distribution.</title>
        <authorList>
            <person name="Liao J."/>
            <person name="Wiedmann M."/>
        </authorList>
    </citation>
    <scope>NUCLEOTIDE SEQUENCE [LARGE SCALE GENOMIC DNA]</scope>
    <source>
        <strain evidence="2 3">FSL L7-0039</strain>
    </source>
</reference>
<dbReference type="RefSeq" id="WP_185642522.1">
    <property type="nucleotide sequence ID" value="NZ_JAASWV010000045.1"/>
</dbReference>
<feature type="transmembrane region" description="Helical" evidence="1">
    <location>
        <begin position="12"/>
        <end position="34"/>
    </location>
</feature>
<sequence length="139" mass="16067">KYIESTKKTMFFLITTMTTLMIAMVAGQFALLLFDFSIKEHDITNHENLLLHYWESNKSESDTENFELAIDGRNQLITENQDNIELTSKIIGAIIFGYGIVILAIIIVYRRRIRTVRNELFTLSGSMIICYNQTEKSDC</sequence>
<evidence type="ECO:0000256" key="1">
    <source>
        <dbReference type="SAM" id="Phobius"/>
    </source>
</evidence>
<protein>
    <submittedName>
        <fullName evidence="2">Uncharacterized protein</fullName>
    </submittedName>
</protein>
<keyword evidence="1" id="KW-1133">Transmembrane helix</keyword>
<accession>A0A7X1DLU6</accession>
<comment type="caution">
    <text evidence="2">The sequence shown here is derived from an EMBL/GenBank/DDBJ whole genome shotgun (WGS) entry which is preliminary data.</text>
</comment>
<feature type="non-terminal residue" evidence="2">
    <location>
        <position position="1"/>
    </location>
</feature>